<evidence type="ECO:0000256" key="3">
    <source>
        <dbReference type="ARBA" id="ARBA00022629"/>
    </source>
</evidence>
<comment type="caution">
    <text evidence="4">The sequence shown here is derived from an EMBL/GenBank/DDBJ whole genome shotgun (WGS) entry which is preliminary data.</text>
</comment>
<reference evidence="4 5" key="1">
    <citation type="submission" date="2018-08" db="EMBL/GenBank/DDBJ databases">
        <title>Paenibacillus sp. M4BSY-1, whole genome shotgun sequence.</title>
        <authorList>
            <person name="Tuo L."/>
        </authorList>
    </citation>
    <scope>NUCLEOTIDE SEQUENCE [LARGE SCALE GENOMIC DNA]</scope>
    <source>
        <strain evidence="4 5">M4BSY-1</strain>
    </source>
</reference>
<dbReference type="CDD" id="cd23763">
    <property type="entry name" value="ASKHA_ATPase_ROK"/>
    <property type="match status" value="1"/>
</dbReference>
<dbReference type="InterPro" id="IPR036390">
    <property type="entry name" value="WH_DNA-bd_sf"/>
</dbReference>
<dbReference type="SUPFAM" id="SSF46785">
    <property type="entry name" value="Winged helix' DNA-binding domain"/>
    <property type="match status" value="1"/>
</dbReference>
<dbReference type="SUPFAM" id="SSF53067">
    <property type="entry name" value="Actin-like ATPase domain"/>
    <property type="match status" value="1"/>
</dbReference>
<evidence type="ECO:0000313" key="4">
    <source>
        <dbReference type="EMBL" id="REK74261.1"/>
    </source>
</evidence>
<dbReference type="OrthoDB" id="6501901at2"/>
<dbReference type="InterPro" id="IPR000600">
    <property type="entry name" value="ROK"/>
</dbReference>
<gene>
    <name evidence="4" type="ORF">DX130_17110</name>
</gene>
<evidence type="ECO:0000256" key="1">
    <source>
        <dbReference type="ARBA" id="ARBA00002486"/>
    </source>
</evidence>
<dbReference type="Proteomes" id="UP000261905">
    <property type="component" value="Unassembled WGS sequence"/>
</dbReference>
<dbReference type="EMBL" id="QUBQ01000003">
    <property type="protein sequence ID" value="REK74261.1"/>
    <property type="molecule type" value="Genomic_DNA"/>
</dbReference>
<dbReference type="PANTHER" id="PTHR18964:SF149">
    <property type="entry name" value="BIFUNCTIONAL UDP-N-ACETYLGLUCOSAMINE 2-EPIMERASE_N-ACETYLMANNOSAMINE KINASE"/>
    <property type="match status" value="1"/>
</dbReference>
<dbReference type="Pfam" id="PF00480">
    <property type="entry name" value="ROK"/>
    <property type="match status" value="1"/>
</dbReference>
<dbReference type="PANTHER" id="PTHR18964">
    <property type="entry name" value="ROK (REPRESSOR, ORF, KINASE) FAMILY"/>
    <property type="match status" value="1"/>
</dbReference>
<sequence length="343" mass="37524">MNEIPSPQDTKLAIIRGIRSVLLDMGSATKAELSGALQISFPTVSKFLLQMEKTGEVSLVGLDESSGGRRAQRYAYNPNYRLGLAIFLERNETNYIIFNASGERIDDGNTGSLIVEEVSSLTKLIETIKLAYPAIHAVSIGVPGAVNNGKIILIPGYRNYHDLNLKLYLEEHLSIPVVVENDMNAAVLGYQDHHKMQDKASLAYLYLGQNGPGAGIIVGGEIVRGKSYFSGEVSFIPQYDQQNFQQSLSRGESGGAASSATEERIDAISRTVAAITAILNPHAIIFGKEEVNSTMLHQIAERSAIYVPEEHLPELAVSDWKQDYLYGLQRLGLDLLISCNTHT</sequence>
<organism evidence="4 5">
    <name type="scientific">Paenibacillus paeoniae</name>
    <dbReference type="NCBI Taxonomy" id="2292705"/>
    <lineage>
        <taxon>Bacteria</taxon>
        <taxon>Bacillati</taxon>
        <taxon>Bacillota</taxon>
        <taxon>Bacilli</taxon>
        <taxon>Bacillales</taxon>
        <taxon>Paenibacillaceae</taxon>
        <taxon>Paenibacillus</taxon>
    </lineage>
</organism>
<comment type="function">
    <text evidence="1">Transcriptional repressor of xylose-utilizing enzymes.</text>
</comment>
<dbReference type="InterPro" id="IPR036388">
    <property type="entry name" value="WH-like_DNA-bd_sf"/>
</dbReference>
<keyword evidence="3" id="KW-0119">Carbohydrate metabolism</keyword>
<evidence type="ECO:0000256" key="2">
    <source>
        <dbReference type="ARBA" id="ARBA00006479"/>
    </source>
</evidence>
<dbReference type="AlphaFoldDB" id="A0A371PE93"/>
<name>A0A371PE93_9BACL</name>
<keyword evidence="3" id="KW-0859">Xylose metabolism</keyword>
<dbReference type="InterPro" id="IPR043129">
    <property type="entry name" value="ATPase_NBD"/>
</dbReference>
<dbReference type="Gene3D" id="1.10.10.10">
    <property type="entry name" value="Winged helix-like DNA-binding domain superfamily/Winged helix DNA-binding domain"/>
    <property type="match status" value="1"/>
</dbReference>
<proteinExistence type="inferred from homology"/>
<dbReference type="Gene3D" id="3.30.420.40">
    <property type="match status" value="2"/>
</dbReference>
<accession>A0A371PE93</accession>
<protein>
    <submittedName>
        <fullName evidence="4">ROK family protein</fullName>
    </submittedName>
</protein>
<keyword evidence="5" id="KW-1185">Reference proteome</keyword>
<comment type="similarity">
    <text evidence="2">Belongs to the ROK (NagC/XylR) family.</text>
</comment>
<evidence type="ECO:0000313" key="5">
    <source>
        <dbReference type="Proteomes" id="UP000261905"/>
    </source>
</evidence>
<dbReference type="GO" id="GO:0042732">
    <property type="term" value="P:D-xylose metabolic process"/>
    <property type="evidence" value="ECO:0007669"/>
    <property type="project" value="UniProtKB-KW"/>
</dbReference>